<organism evidence="1">
    <name type="scientific">Arundo donax</name>
    <name type="common">Giant reed</name>
    <name type="synonym">Donax arundinaceus</name>
    <dbReference type="NCBI Taxonomy" id="35708"/>
    <lineage>
        <taxon>Eukaryota</taxon>
        <taxon>Viridiplantae</taxon>
        <taxon>Streptophyta</taxon>
        <taxon>Embryophyta</taxon>
        <taxon>Tracheophyta</taxon>
        <taxon>Spermatophyta</taxon>
        <taxon>Magnoliopsida</taxon>
        <taxon>Liliopsida</taxon>
        <taxon>Poales</taxon>
        <taxon>Poaceae</taxon>
        <taxon>PACMAD clade</taxon>
        <taxon>Arundinoideae</taxon>
        <taxon>Arundineae</taxon>
        <taxon>Arundo</taxon>
    </lineage>
</organism>
<accession>A0A0A9HEX4</accession>
<evidence type="ECO:0000313" key="1">
    <source>
        <dbReference type="EMBL" id="JAE35307.1"/>
    </source>
</evidence>
<reference evidence="1" key="1">
    <citation type="submission" date="2014-09" db="EMBL/GenBank/DDBJ databases">
        <authorList>
            <person name="Magalhaes I.L.F."/>
            <person name="Oliveira U."/>
            <person name="Santos F.R."/>
            <person name="Vidigal T.H.D.A."/>
            <person name="Brescovit A.D."/>
            <person name="Santos A.J."/>
        </authorList>
    </citation>
    <scope>NUCLEOTIDE SEQUENCE</scope>
    <source>
        <tissue evidence="1">Shoot tissue taken approximately 20 cm above the soil surface</tissue>
    </source>
</reference>
<dbReference type="EMBL" id="GBRH01162589">
    <property type="protein sequence ID" value="JAE35307.1"/>
    <property type="molecule type" value="Transcribed_RNA"/>
</dbReference>
<dbReference type="AlphaFoldDB" id="A0A0A9HEX4"/>
<proteinExistence type="predicted"/>
<name>A0A0A9HEX4_ARUDO</name>
<reference evidence="1" key="2">
    <citation type="journal article" date="2015" name="Data Brief">
        <title>Shoot transcriptome of the giant reed, Arundo donax.</title>
        <authorList>
            <person name="Barrero R.A."/>
            <person name="Guerrero F.D."/>
            <person name="Moolhuijzen P."/>
            <person name="Goolsby J.A."/>
            <person name="Tidwell J."/>
            <person name="Bellgard S.E."/>
            <person name="Bellgard M.I."/>
        </authorList>
    </citation>
    <scope>NUCLEOTIDE SEQUENCE</scope>
    <source>
        <tissue evidence="1">Shoot tissue taken approximately 20 cm above the soil surface</tissue>
    </source>
</reference>
<sequence>MKNARNTKVMQNNGKLAINRISAHSLRWISNYSNNKVK</sequence>
<protein>
    <submittedName>
        <fullName evidence="1">Uncharacterized protein</fullName>
    </submittedName>
</protein>